<feature type="compositionally biased region" description="Acidic residues" evidence="2">
    <location>
        <begin position="310"/>
        <end position="320"/>
    </location>
</feature>
<name>D3B5B5_HETP5</name>
<dbReference type="STRING" id="670386.D3B5B5"/>
<dbReference type="AlphaFoldDB" id="D3B5B5"/>
<dbReference type="PANTHER" id="PTHR16038">
    <property type="entry name" value="NOP SEVEN ASSOCIATED PROTEIN 1"/>
    <property type="match status" value="1"/>
</dbReference>
<comment type="caution">
    <text evidence="3">The sequence shown here is derived from an EMBL/GenBank/DDBJ whole genome shotgun (WGS) entry which is preliminary data.</text>
</comment>
<feature type="compositionally biased region" description="Acidic residues" evidence="2">
    <location>
        <begin position="328"/>
        <end position="345"/>
    </location>
</feature>
<keyword evidence="1" id="KW-0853">WD repeat</keyword>
<dbReference type="InterPro" id="IPR001680">
    <property type="entry name" value="WD40_rpt"/>
</dbReference>
<dbReference type="OMA" id="TDNMDSD"/>
<keyword evidence="4" id="KW-1185">Reference proteome</keyword>
<dbReference type="FunCoup" id="D3B5B5">
    <property type="interactions" value="1"/>
</dbReference>
<dbReference type="InterPro" id="IPR015943">
    <property type="entry name" value="WD40/YVTN_repeat-like_dom_sf"/>
</dbReference>
<protein>
    <submittedName>
        <fullName evidence="3">WD40 repeat-containing protein</fullName>
    </submittedName>
</protein>
<dbReference type="GO" id="GO:0042273">
    <property type="term" value="P:ribosomal large subunit biogenesis"/>
    <property type="evidence" value="ECO:0007669"/>
    <property type="project" value="InterPro"/>
</dbReference>
<feature type="compositionally biased region" description="Acidic residues" evidence="2">
    <location>
        <begin position="379"/>
        <end position="430"/>
    </location>
</feature>
<reference evidence="3 4" key="1">
    <citation type="journal article" date="2011" name="Genome Res.">
        <title>Phylogeny-wide analysis of social amoeba genomes highlights ancient origins for complex intercellular communication.</title>
        <authorList>
            <person name="Heidel A.J."/>
            <person name="Lawal H.M."/>
            <person name="Felder M."/>
            <person name="Schilde C."/>
            <person name="Helps N.R."/>
            <person name="Tunggal B."/>
            <person name="Rivero F."/>
            <person name="John U."/>
            <person name="Schleicher M."/>
            <person name="Eichinger L."/>
            <person name="Platzer M."/>
            <person name="Noegel A.A."/>
            <person name="Schaap P."/>
            <person name="Gloeckner G."/>
        </authorList>
    </citation>
    <scope>NUCLEOTIDE SEQUENCE [LARGE SCALE GENOMIC DNA]</scope>
    <source>
        <strain evidence="4">ATCC 26659 / Pp 5 / PN500</strain>
    </source>
</reference>
<feature type="region of interest" description="Disordered" evidence="2">
    <location>
        <begin position="306"/>
        <end position="345"/>
    </location>
</feature>
<accession>D3B5B5</accession>
<dbReference type="GeneID" id="31359115"/>
<dbReference type="SMART" id="SM00320">
    <property type="entry name" value="WD40"/>
    <property type="match status" value="4"/>
</dbReference>
<organism evidence="3 4">
    <name type="scientific">Heterostelium pallidum (strain ATCC 26659 / Pp 5 / PN500)</name>
    <name type="common">Cellular slime mold</name>
    <name type="synonym">Polysphondylium pallidum</name>
    <dbReference type="NCBI Taxonomy" id="670386"/>
    <lineage>
        <taxon>Eukaryota</taxon>
        <taxon>Amoebozoa</taxon>
        <taxon>Evosea</taxon>
        <taxon>Eumycetozoa</taxon>
        <taxon>Dictyostelia</taxon>
        <taxon>Acytosteliales</taxon>
        <taxon>Acytosteliaceae</taxon>
        <taxon>Heterostelium</taxon>
    </lineage>
</organism>
<dbReference type="InterPro" id="IPR037379">
    <property type="entry name" value="WDR74/Nsa1"/>
</dbReference>
<dbReference type="GO" id="GO:0005730">
    <property type="term" value="C:nucleolus"/>
    <property type="evidence" value="ECO:0007669"/>
    <property type="project" value="InterPro"/>
</dbReference>
<dbReference type="GO" id="GO:0030687">
    <property type="term" value="C:preribosome, large subunit precursor"/>
    <property type="evidence" value="ECO:0007669"/>
    <property type="project" value="TreeGrafter"/>
</dbReference>
<gene>
    <name evidence="3" type="ORF">PPL_03628</name>
</gene>
<dbReference type="InterPro" id="IPR036322">
    <property type="entry name" value="WD40_repeat_dom_sf"/>
</dbReference>
<evidence type="ECO:0000256" key="1">
    <source>
        <dbReference type="PROSITE-ProRule" id="PRU00221"/>
    </source>
</evidence>
<evidence type="ECO:0000256" key="2">
    <source>
        <dbReference type="SAM" id="MobiDB-lite"/>
    </source>
</evidence>
<dbReference type="PANTHER" id="PTHR16038:SF4">
    <property type="entry name" value="WD REPEAT-CONTAINING PROTEIN 74"/>
    <property type="match status" value="1"/>
</dbReference>
<proteinExistence type="predicted"/>
<dbReference type="PROSITE" id="PS50082">
    <property type="entry name" value="WD_REPEATS_2"/>
    <property type="match status" value="1"/>
</dbReference>
<dbReference type="Proteomes" id="UP000001396">
    <property type="component" value="Unassembled WGS sequence"/>
</dbReference>
<evidence type="ECO:0000313" key="4">
    <source>
        <dbReference type="Proteomes" id="UP000001396"/>
    </source>
</evidence>
<dbReference type="Gene3D" id="2.130.10.10">
    <property type="entry name" value="YVTN repeat-like/Quinoprotein amine dehydrogenase"/>
    <property type="match status" value="2"/>
</dbReference>
<feature type="compositionally biased region" description="Polar residues" evidence="2">
    <location>
        <begin position="448"/>
        <end position="458"/>
    </location>
</feature>
<dbReference type="RefSeq" id="XP_020435597.1">
    <property type="nucleotide sequence ID" value="XM_020574555.1"/>
</dbReference>
<dbReference type="EMBL" id="ADBJ01000015">
    <property type="protein sequence ID" value="EFA83480.1"/>
    <property type="molecule type" value="Genomic_DNA"/>
</dbReference>
<sequence>MNVTVGSDSGVVKDKKPVGIYGQIQSSLEKELLTMSYGWDSNESELLQGYKDGTVKMWSINEGVGQTLGEIQLGATQAVRAIRTLADRRLLVGCENGSISLQKVTEEGDAKQLEQMSFSKSLYQLKVDQNDANRIAIGGKNSEISVFDIEKKQQVWRAKNAPNDMLGIAPLIWITDIELVGSDKIVTGTGHAEMRVYDCRKNRSPPAINIKLAKHPILSIKYSNQFENMIIIADSVGNVNSYDIRNGKSIGSYKGNTGSVRCIDVHPTLPLLATVGLDRHLRVFDIDSRKCVQTVYLKQKMSSVLFSAEEPPEPEEEEETTNGYAQQFDDEEEEEEYNDDGGIDDEENEQIWNQIEANAAVAVTKANKKIANKKQQQQVEEEDDEEDDEDFDEDAEFDDDDEGDSDDFGEDDSGDDDDSEDDDEESEEEEPVKSKKRPMVLLTPPNKPNSLKQIKTIS</sequence>
<feature type="repeat" description="WD" evidence="1">
    <location>
        <begin position="253"/>
        <end position="294"/>
    </location>
</feature>
<dbReference type="Pfam" id="PF00400">
    <property type="entry name" value="WD40"/>
    <property type="match status" value="1"/>
</dbReference>
<evidence type="ECO:0000313" key="3">
    <source>
        <dbReference type="EMBL" id="EFA83480.1"/>
    </source>
</evidence>
<dbReference type="SUPFAM" id="SSF50978">
    <property type="entry name" value="WD40 repeat-like"/>
    <property type="match status" value="1"/>
</dbReference>
<feature type="region of interest" description="Disordered" evidence="2">
    <location>
        <begin position="367"/>
        <end position="458"/>
    </location>
</feature>
<dbReference type="InParanoid" id="D3B5B5"/>